<reference evidence="1" key="1">
    <citation type="journal article" date="2019" name="bioRxiv">
        <title>The Genome of the Zebra Mussel, Dreissena polymorpha: A Resource for Invasive Species Research.</title>
        <authorList>
            <person name="McCartney M.A."/>
            <person name="Auch B."/>
            <person name="Kono T."/>
            <person name="Mallez S."/>
            <person name="Zhang Y."/>
            <person name="Obille A."/>
            <person name="Becker A."/>
            <person name="Abrahante J.E."/>
            <person name="Garbe J."/>
            <person name="Badalamenti J.P."/>
            <person name="Herman A."/>
            <person name="Mangelson H."/>
            <person name="Liachko I."/>
            <person name="Sullivan S."/>
            <person name="Sone E.D."/>
            <person name="Koren S."/>
            <person name="Silverstein K.A.T."/>
            <person name="Beckman K.B."/>
            <person name="Gohl D.M."/>
        </authorList>
    </citation>
    <scope>NUCLEOTIDE SEQUENCE</scope>
    <source>
        <strain evidence="1">Duluth1</strain>
        <tissue evidence="1">Whole animal</tissue>
    </source>
</reference>
<accession>A0A9D4LY55</accession>
<evidence type="ECO:0000313" key="2">
    <source>
        <dbReference type="Proteomes" id="UP000828390"/>
    </source>
</evidence>
<dbReference type="AlphaFoldDB" id="A0A9D4LY55"/>
<dbReference type="EMBL" id="JAIWYP010000002">
    <property type="protein sequence ID" value="KAH3866365.1"/>
    <property type="molecule type" value="Genomic_DNA"/>
</dbReference>
<dbReference type="Proteomes" id="UP000828390">
    <property type="component" value="Unassembled WGS sequence"/>
</dbReference>
<comment type="caution">
    <text evidence="1">The sequence shown here is derived from an EMBL/GenBank/DDBJ whole genome shotgun (WGS) entry which is preliminary data.</text>
</comment>
<keyword evidence="2" id="KW-1185">Reference proteome</keyword>
<name>A0A9D4LY55_DREPO</name>
<protein>
    <submittedName>
        <fullName evidence="1">Uncharacterized protein</fullName>
    </submittedName>
</protein>
<reference evidence="1" key="2">
    <citation type="submission" date="2020-11" db="EMBL/GenBank/DDBJ databases">
        <authorList>
            <person name="McCartney M.A."/>
            <person name="Auch B."/>
            <person name="Kono T."/>
            <person name="Mallez S."/>
            <person name="Becker A."/>
            <person name="Gohl D.M."/>
            <person name="Silverstein K.A.T."/>
            <person name="Koren S."/>
            <person name="Bechman K.B."/>
            <person name="Herman A."/>
            <person name="Abrahante J.E."/>
            <person name="Garbe J."/>
        </authorList>
    </citation>
    <scope>NUCLEOTIDE SEQUENCE</scope>
    <source>
        <strain evidence="1">Duluth1</strain>
        <tissue evidence="1">Whole animal</tissue>
    </source>
</reference>
<gene>
    <name evidence="1" type="ORF">DPMN_029427</name>
</gene>
<proteinExistence type="predicted"/>
<organism evidence="1 2">
    <name type="scientific">Dreissena polymorpha</name>
    <name type="common">Zebra mussel</name>
    <name type="synonym">Mytilus polymorpha</name>
    <dbReference type="NCBI Taxonomy" id="45954"/>
    <lineage>
        <taxon>Eukaryota</taxon>
        <taxon>Metazoa</taxon>
        <taxon>Spiralia</taxon>
        <taxon>Lophotrochozoa</taxon>
        <taxon>Mollusca</taxon>
        <taxon>Bivalvia</taxon>
        <taxon>Autobranchia</taxon>
        <taxon>Heteroconchia</taxon>
        <taxon>Euheterodonta</taxon>
        <taxon>Imparidentia</taxon>
        <taxon>Neoheterodontei</taxon>
        <taxon>Myida</taxon>
        <taxon>Dreissenoidea</taxon>
        <taxon>Dreissenidae</taxon>
        <taxon>Dreissena</taxon>
    </lineage>
</organism>
<evidence type="ECO:0000313" key="1">
    <source>
        <dbReference type="EMBL" id="KAH3866365.1"/>
    </source>
</evidence>
<sequence length="51" mass="5697">MQFRTSTVRKYAQYINVLGIGSTAGDVKRAIKAAQRALRRKNILSMKQGTV</sequence>